<gene>
    <name evidence="6" type="primary">glsA</name>
    <name evidence="7" type="ORF">IAC94_02335</name>
</gene>
<dbReference type="GO" id="GO:0006543">
    <property type="term" value="P:L-glutamine catabolic process"/>
    <property type="evidence" value="ECO:0007669"/>
    <property type="project" value="TreeGrafter"/>
</dbReference>
<evidence type="ECO:0000313" key="7">
    <source>
        <dbReference type="EMBL" id="HIR62347.1"/>
    </source>
</evidence>
<dbReference type="InterPro" id="IPR012338">
    <property type="entry name" value="Beta-lactam/transpept-like"/>
</dbReference>
<dbReference type="NCBIfam" id="NF002133">
    <property type="entry name" value="PRK00971.1-2"/>
    <property type="match status" value="1"/>
</dbReference>
<protein>
    <recommendedName>
        <fullName evidence="3 6">Glutaminase</fullName>
        <ecNumber evidence="3 6">3.5.1.2</ecNumber>
    </recommendedName>
</protein>
<evidence type="ECO:0000256" key="1">
    <source>
        <dbReference type="ARBA" id="ARBA00011076"/>
    </source>
</evidence>
<name>A0A9D1J659_9BACT</name>
<feature type="binding site" evidence="6">
    <location>
        <position position="63"/>
    </location>
    <ligand>
        <name>substrate</name>
    </ligand>
</feature>
<feature type="binding site" evidence="6">
    <location>
        <position position="164"/>
    </location>
    <ligand>
        <name>substrate</name>
    </ligand>
</feature>
<dbReference type="FunFam" id="3.40.710.10:FF:000005">
    <property type="entry name" value="Glutaminase"/>
    <property type="match status" value="1"/>
</dbReference>
<comment type="subunit">
    <text evidence="2 6">Homotetramer.</text>
</comment>
<dbReference type="GO" id="GO:0006537">
    <property type="term" value="P:glutamate biosynthetic process"/>
    <property type="evidence" value="ECO:0007669"/>
    <property type="project" value="TreeGrafter"/>
</dbReference>
<dbReference type="InterPro" id="IPR015868">
    <property type="entry name" value="Glutaminase"/>
</dbReference>
<feature type="binding site" evidence="6">
    <location>
        <position position="113"/>
    </location>
    <ligand>
        <name>substrate</name>
    </ligand>
</feature>
<evidence type="ECO:0000256" key="6">
    <source>
        <dbReference type="HAMAP-Rule" id="MF_00313"/>
    </source>
</evidence>
<accession>A0A9D1J659</accession>
<dbReference type="SUPFAM" id="SSF56601">
    <property type="entry name" value="beta-lactamase/transpeptidase-like"/>
    <property type="match status" value="1"/>
</dbReference>
<dbReference type="HAMAP" id="MF_00313">
    <property type="entry name" value="Glutaminase"/>
    <property type="match status" value="1"/>
</dbReference>
<dbReference type="GO" id="GO:0004359">
    <property type="term" value="F:glutaminase activity"/>
    <property type="evidence" value="ECO:0007669"/>
    <property type="project" value="UniProtKB-UniRule"/>
</dbReference>
<comment type="catalytic activity">
    <reaction evidence="5 6">
        <text>L-glutamine + H2O = L-glutamate + NH4(+)</text>
        <dbReference type="Rhea" id="RHEA:15889"/>
        <dbReference type="ChEBI" id="CHEBI:15377"/>
        <dbReference type="ChEBI" id="CHEBI:28938"/>
        <dbReference type="ChEBI" id="CHEBI:29985"/>
        <dbReference type="ChEBI" id="CHEBI:58359"/>
        <dbReference type="EC" id="3.5.1.2"/>
    </reaction>
</comment>
<feature type="binding site" evidence="6">
    <location>
        <position position="188"/>
    </location>
    <ligand>
        <name>substrate</name>
    </ligand>
</feature>
<proteinExistence type="inferred from homology"/>
<dbReference type="Proteomes" id="UP000886744">
    <property type="component" value="Unassembled WGS sequence"/>
</dbReference>
<feature type="binding site" evidence="6">
    <location>
        <position position="258"/>
    </location>
    <ligand>
        <name>substrate</name>
    </ligand>
</feature>
<reference evidence="7" key="2">
    <citation type="journal article" date="2021" name="PeerJ">
        <title>Extensive microbial diversity within the chicken gut microbiome revealed by metagenomics and culture.</title>
        <authorList>
            <person name="Gilroy R."/>
            <person name="Ravi A."/>
            <person name="Getino M."/>
            <person name="Pursley I."/>
            <person name="Horton D.L."/>
            <person name="Alikhan N.F."/>
            <person name="Baker D."/>
            <person name="Gharbi K."/>
            <person name="Hall N."/>
            <person name="Watson M."/>
            <person name="Adriaenssens E.M."/>
            <person name="Foster-Nyarko E."/>
            <person name="Jarju S."/>
            <person name="Secka A."/>
            <person name="Antonio M."/>
            <person name="Oren A."/>
            <person name="Chaudhuri R.R."/>
            <person name="La Ragione R."/>
            <person name="Hildebrand F."/>
            <person name="Pallen M.J."/>
        </authorList>
    </citation>
    <scope>NUCLEOTIDE SEQUENCE</scope>
    <source>
        <strain evidence="7">ChiHjej13B12-12457</strain>
    </source>
</reference>
<dbReference type="Pfam" id="PF04960">
    <property type="entry name" value="Glutaminase"/>
    <property type="match status" value="1"/>
</dbReference>
<sequence>MDYQNVIDRIHGQLQELWGQGRVADYIPALAKVDPRQFGIAVATLDGQEFRTGDAQVCFSIQSISKVFTLAMVTGRIGDDIWKAVGREPSGNPFNSLVQLEYEHGLPRNPFINAGALVVTDRLISLYPHPKDAMLEFVRALCANDDIYYDKEIARSERLNADRNLALAYFMKSFGNIENDVETLLDVYCHQCAISMSCADLARAFLFLSNRGVNPFDGRQVLTVSQAKRLGALMLTCGFYDESGDFAFRAGLPGKSGVGGGIAAYIPGNLAITVWSPELNRHGNSLIGMAALEHFTTDIGNSIF</sequence>
<comment type="similarity">
    <text evidence="1 6">Belongs to the glutaminase family.</text>
</comment>
<dbReference type="PANTHER" id="PTHR12544">
    <property type="entry name" value="GLUTAMINASE"/>
    <property type="match status" value="1"/>
</dbReference>
<feature type="binding site" evidence="6">
    <location>
        <position position="157"/>
    </location>
    <ligand>
        <name>substrate</name>
    </ligand>
</feature>
<dbReference type="NCBIfam" id="TIGR03814">
    <property type="entry name" value="Gln_ase"/>
    <property type="match status" value="1"/>
</dbReference>
<evidence type="ECO:0000256" key="4">
    <source>
        <dbReference type="ARBA" id="ARBA00022801"/>
    </source>
</evidence>
<dbReference type="Gene3D" id="3.40.710.10">
    <property type="entry name" value="DD-peptidase/beta-lactamase superfamily"/>
    <property type="match status" value="1"/>
</dbReference>
<evidence type="ECO:0000313" key="8">
    <source>
        <dbReference type="Proteomes" id="UP000886744"/>
    </source>
</evidence>
<keyword evidence="4 6" id="KW-0378">Hydrolase</keyword>
<dbReference type="EC" id="3.5.1.2" evidence="3 6"/>
<evidence type="ECO:0000256" key="5">
    <source>
        <dbReference type="ARBA" id="ARBA00049534"/>
    </source>
</evidence>
<reference evidence="7" key="1">
    <citation type="submission" date="2020-10" db="EMBL/GenBank/DDBJ databases">
        <authorList>
            <person name="Gilroy R."/>
        </authorList>
    </citation>
    <scope>NUCLEOTIDE SEQUENCE</scope>
    <source>
        <strain evidence="7">ChiHjej13B12-12457</strain>
    </source>
</reference>
<dbReference type="EMBL" id="DVHI01000030">
    <property type="protein sequence ID" value="HIR62347.1"/>
    <property type="molecule type" value="Genomic_DNA"/>
</dbReference>
<dbReference type="PANTHER" id="PTHR12544:SF29">
    <property type="entry name" value="GLUTAMINASE"/>
    <property type="match status" value="1"/>
</dbReference>
<keyword evidence="6" id="KW-0007">Acetylation</keyword>
<evidence type="ECO:0000256" key="3">
    <source>
        <dbReference type="ARBA" id="ARBA00012918"/>
    </source>
</evidence>
<dbReference type="AlphaFoldDB" id="A0A9D1J659"/>
<comment type="caution">
    <text evidence="7">The sequence shown here is derived from an EMBL/GenBank/DDBJ whole genome shotgun (WGS) entry which is preliminary data.</text>
</comment>
<evidence type="ECO:0000256" key="2">
    <source>
        <dbReference type="ARBA" id="ARBA00011881"/>
    </source>
</evidence>
<feature type="binding site" evidence="6">
    <location>
        <position position="240"/>
    </location>
    <ligand>
        <name>substrate</name>
    </ligand>
</feature>
<dbReference type="NCBIfam" id="NF002132">
    <property type="entry name" value="PRK00971.1-1"/>
    <property type="match status" value="1"/>
</dbReference>
<organism evidence="7 8">
    <name type="scientific">Candidatus Coprenecus avistercoris</name>
    <dbReference type="NCBI Taxonomy" id="2840730"/>
    <lineage>
        <taxon>Bacteria</taxon>
        <taxon>Pseudomonadati</taxon>
        <taxon>Bacteroidota</taxon>
        <taxon>Bacteroidia</taxon>
        <taxon>Bacteroidales</taxon>
        <taxon>Rikenellaceae</taxon>
        <taxon>Rikenellaceae incertae sedis</taxon>
        <taxon>Candidatus Coprenecus</taxon>
    </lineage>
</organism>